<dbReference type="KEGG" id="gfl:GRFL_0359"/>
<name>A0A1L7I1M8_9FLAO</name>
<reference evidence="1 2" key="1">
    <citation type="submission" date="2016-07" db="EMBL/GenBank/DDBJ databases">
        <title>Multi-omics approach to identify versatile polysaccharide utilization systems of a marine flavobacterium Gramella flava.</title>
        <authorList>
            <person name="Tang K."/>
        </authorList>
    </citation>
    <scope>NUCLEOTIDE SEQUENCE [LARGE SCALE GENOMIC DNA]</scope>
    <source>
        <strain evidence="1 2">JLT2011</strain>
    </source>
</reference>
<dbReference type="SUPFAM" id="SSF48452">
    <property type="entry name" value="TPR-like"/>
    <property type="match status" value="1"/>
</dbReference>
<protein>
    <submittedName>
        <fullName evidence="1">Outer membrane lipoprotein omp16</fullName>
    </submittedName>
</protein>
<keyword evidence="2" id="KW-1185">Reference proteome</keyword>
<organism evidence="1 2">
    <name type="scientific">Christiangramia flava JLT2011</name>
    <dbReference type="NCBI Taxonomy" id="1229726"/>
    <lineage>
        <taxon>Bacteria</taxon>
        <taxon>Pseudomonadati</taxon>
        <taxon>Bacteroidota</taxon>
        <taxon>Flavobacteriia</taxon>
        <taxon>Flavobacteriales</taxon>
        <taxon>Flavobacteriaceae</taxon>
        <taxon>Christiangramia</taxon>
    </lineage>
</organism>
<dbReference type="InterPro" id="IPR011990">
    <property type="entry name" value="TPR-like_helical_dom_sf"/>
</dbReference>
<dbReference type="Proteomes" id="UP000186230">
    <property type="component" value="Chromosome"/>
</dbReference>
<sequence>MKKSYYYFLILGIFWSPLYAQEKKMERAAEAIANHSYAEAKEILWPMTKKGRQSAELYAQLADSYYAMGELPKAAFWYQKQFFQEDEPEAEAYFRYAHSLKSIGNTTKADSLMNIFARKARGQKRAALIESRFAGKAAEGTTYYEVKIMPFNSERSDYAPAFYQEKLVFASARDTGNFYKRIHKWDHEFFTDFYSTDPESHSSEPEKIPELNSNFHESTAVFTKDGKTVYFTRNNYERGRKRDAKGVTRLKIYRAELDSHGKWQNIEALPFNSSSYSVAHPALNAEEDQLFFASDMPGGKGQSDLYVVAIHPDGSFGSVKNLAHLNTEARETFPFMSTSGILYFASDGYPGYGGLDIFKATPELESSVENLGKPVNSKFDDFSLILDPSGETGYFASNRPGTGSDDIYSFRKLEKSPNCERHQDEME</sequence>
<evidence type="ECO:0000313" key="2">
    <source>
        <dbReference type="Proteomes" id="UP000186230"/>
    </source>
</evidence>
<dbReference type="RefSeq" id="WP_158091640.1">
    <property type="nucleotide sequence ID" value="NZ_AMRU01000013.1"/>
</dbReference>
<keyword evidence="1" id="KW-0449">Lipoprotein</keyword>
<dbReference type="STRING" id="1229726.GRFL_0359"/>
<gene>
    <name evidence="1" type="ORF">GRFL_0359</name>
</gene>
<dbReference type="InterPro" id="IPR011659">
    <property type="entry name" value="WD40"/>
</dbReference>
<accession>A0A1L7I1M8</accession>
<evidence type="ECO:0000313" key="1">
    <source>
        <dbReference type="EMBL" id="APU67083.1"/>
    </source>
</evidence>
<dbReference type="EMBL" id="CP016359">
    <property type="protein sequence ID" value="APU67083.1"/>
    <property type="molecule type" value="Genomic_DNA"/>
</dbReference>
<dbReference type="Gene3D" id="1.25.40.10">
    <property type="entry name" value="Tetratricopeptide repeat domain"/>
    <property type="match status" value="1"/>
</dbReference>
<dbReference type="SUPFAM" id="SSF82171">
    <property type="entry name" value="DPP6 N-terminal domain-like"/>
    <property type="match status" value="1"/>
</dbReference>
<dbReference type="AlphaFoldDB" id="A0A1L7I1M8"/>
<proteinExistence type="predicted"/>
<dbReference type="Pfam" id="PF07676">
    <property type="entry name" value="PD40"/>
    <property type="match status" value="2"/>
</dbReference>